<dbReference type="SUPFAM" id="SSF56784">
    <property type="entry name" value="HAD-like"/>
    <property type="match status" value="1"/>
</dbReference>
<dbReference type="GO" id="GO:0050308">
    <property type="term" value="F:sugar-phosphatase activity"/>
    <property type="evidence" value="ECO:0007669"/>
    <property type="project" value="TreeGrafter"/>
</dbReference>
<dbReference type="InterPro" id="IPR051806">
    <property type="entry name" value="HAD-like_SPP"/>
</dbReference>
<dbReference type="InterPro" id="IPR023198">
    <property type="entry name" value="PGP-like_dom2"/>
</dbReference>
<organism evidence="1 2">
    <name type="scientific">Fictibacillus enclensis</name>
    <dbReference type="NCBI Taxonomy" id="1017270"/>
    <lineage>
        <taxon>Bacteria</taxon>
        <taxon>Bacillati</taxon>
        <taxon>Bacillota</taxon>
        <taxon>Bacilli</taxon>
        <taxon>Bacillales</taxon>
        <taxon>Fictibacillaceae</taxon>
        <taxon>Fictibacillus</taxon>
    </lineage>
</organism>
<dbReference type="AlphaFoldDB" id="A0A0V8JFW3"/>
<dbReference type="InterPro" id="IPR023214">
    <property type="entry name" value="HAD_sf"/>
</dbReference>
<dbReference type="InterPro" id="IPR041492">
    <property type="entry name" value="HAD_2"/>
</dbReference>
<evidence type="ECO:0000313" key="2">
    <source>
        <dbReference type="Proteomes" id="UP000054099"/>
    </source>
</evidence>
<dbReference type="RefSeq" id="WP_061971123.1">
    <property type="nucleotide sequence ID" value="NZ_FMAV01000001.1"/>
</dbReference>
<reference evidence="1 2" key="1">
    <citation type="journal article" date="2014" name="Antonie Van Leeuwenhoek">
        <title>Fictibacillus enclensis sp. nov., isolated from marine sediment.</title>
        <authorList>
            <person name="Dastager S.G."/>
            <person name="Mawlankar R."/>
            <person name="Srinivasan K."/>
            <person name="Tang S.K."/>
            <person name="Lee J.C."/>
            <person name="Ramana V.V."/>
            <person name="Shouche Y.S."/>
        </authorList>
    </citation>
    <scope>NUCLEOTIDE SEQUENCE [LARGE SCALE GENOMIC DNA]</scope>
    <source>
        <strain evidence="1 2">NIO-1003</strain>
    </source>
</reference>
<proteinExistence type="predicted"/>
<evidence type="ECO:0000313" key="1">
    <source>
        <dbReference type="EMBL" id="KSU85784.1"/>
    </source>
</evidence>
<sequence>MNYKAVCFDMDGVLVNTMDDHALAWHHAFREQGHVVKAADFYELEGMPGMQTILHVNRIYGLQLPLEQQEAIYRNKRTHFVKHSKYGFYQHTLQALKGLSQSGIPIGLATGSRKEFVNEVLERLEEMGITFDAVITGDDVEKGKPSPEPYEKVFAQFSYRPNEWIVVENAPLGIQAAVASGAFVLALLTTLPEEKLILANDILKHHQELKEYLLSEVGVQARDFTK</sequence>
<dbReference type="PRINTS" id="PR00413">
    <property type="entry name" value="HADHALOGNASE"/>
</dbReference>
<dbReference type="SFLD" id="SFLDG01135">
    <property type="entry name" value="C1.5.6:_HAD__Beta-PGM__Phospha"/>
    <property type="match status" value="1"/>
</dbReference>
<dbReference type="Gene3D" id="1.10.150.240">
    <property type="entry name" value="Putative phosphatase, domain 2"/>
    <property type="match status" value="1"/>
</dbReference>
<dbReference type="SFLD" id="SFLDS00003">
    <property type="entry name" value="Haloacid_Dehalogenase"/>
    <property type="match status" value="1"/>
</dbReference>
<dbReference type="PANTHER" id="PTHR43481:SF4">
    <property type="entry name" value="GLYCEROL-1-PHOSPHATE PHOSPHOHYDROLASE 1-RELATED"/>
    <property type="match status" value="1"/>
</dbReference>
<keyword evidence="2" id="KW-1185">Reference proteome</keyword>
<dbReference type="SFLD" id="SFLDG01129">
    <property type="entry name" value="C1.5:_HAD__Beta-PGM__Phosphata"/>
    <property type="match status" value="1"/>
</dbReference>
<dbReference type="InterPro" id="IPR006439">
    <property type="entry name" value="HAD-SF_hydro_IA"/>
</dbReference>
<comment type="caution">
    <text evidence="1">The sequence shown here is derived from an EMBL/GenBank/DDBJ whole genome shotgun (WGS) entry which is preliminary data.</text>
</comment>
<dbReference type="InterPro" id="IPR036412">
    <property type="entry name" value="HAD-like_sf"/>
</dbReference>
<gene>
    <name evidence="1" type="ORF">AS030_09915</name>
</gene>
<dbReference type="Proteomes" id="UP000054099">
    <property type="component" value="Unassembled WGS sequence"/>
</dbReference>
<dbReference type="Pfam" id="PF13419">
    <property type="entry name" value="HAD_2"/>
    <property type="match status" value="1"/>
</dbReference>
<evidence type="ECO:0008006" key="3">
    <source>
        <dbReference type="Google" id="ProtNLM"/>
    </source>
</evidence>
<name>A0A0V8JFW3_9BACL</name>
<accession>A0A0V8JFW3</accession>
<dbReference type="EMBL" id="LNQN01000001">
    <property type="protein sequence ID" value="KSU85784.1"/>
    <property type="molecule type" value="Genomic_DNA"/>
</dbReference>
<protein>
    <recommendedName>
        <fullName evidence="3">HAD family hydrolase</fullName>
    </recommendedName>
</protein>
<dbReference type="Gene3D" id="3.40.50.1000">
    <property type="entry name" value="HAD superfamily/HAD-like"/>
    <property type="match status" value="1"/>
</dbReference>
<dbReference type="CDD" id="cd07505">
    <property type="entry name" value="HAD_BPGM-like"/>
    <property type="match status" value="1"/>
</dbReference>
<dbReference type="PANTHER" id="PTHR43481">
    <property type="entry name" value="FRUCTOSE-1-PHOSPHATE PHOSPHATASE"/>
    <property type="match status" value="1"/>
</dbReference>